<dbReference type="PANTHER" id="PTHR22754">
    <property type="entry name" value="DISCO-INTERACTING PROTEIN 2 DIP2 -RELATED"/>
    <property type="match status" value="1"/>
</dbReference>
<organism evidence="4">
    <name type="scientific">Halomonas campaniensis</name>
    <dbReference type="NCBI Taxonomy" id="213554"/>
    <lineage>
        <taxon>Bacteria</taxon>
        <taxon>Pseudomonadati</taxon>
        <taxon>Pseudomonadota</taxon>
        <taxon>Gammaproteobacteria</taxon>
        <taxon>Oceanospirillales</taxon>
        <taxon>Halomonadaceae</taxon>
        <taxon>Halomonas</taxon>
    </lineage>
</organism>
<evidence type="ECO:0000313" key="4">
    <source>
        <dbReference type="EMBL" id="HCA02642.1"/>
    </source>
</evidence>
<keyword evidence="2" id="KW-1133">Transmembrane helix</keyword>
<dbReference type="SUPFAM" id="SSF56801">
    <property type="entry name" value="Acetyl-CoA synthetase-like"/>
    <property type="match status" value="1"/>
</dbReference>
<accession>A0A3D0KGE2</accession>
<dbReference type="PANTHER" id="PTHR22754:SF32">
    <property type="entry name" value="DISCO-INTERACTING PROTEIN 2"/>
    <property type="match status" value="1"/>
</dbReference>
<proteinExistence type="inferred from homology"/>
<dbReference type="InterPro" id="IPR042099">
    <property type="entry name" value="ANL_N_sf"/>
</dbReference>
<evidence type="ECO:0000256" key="1">
    <source>
        <dbReference type="ARBA" id="ARBA00006432"/>
    </source>
</evidence>
<gene>
    <name evidence="4" type="ORF">DEO68_10760</name>
</gene>
<evidence type="ECO:0000256" key="2">
    <source>
        <dbReference type="SAM" id="Phobius"/>
    </source>
</evidence>
<reference evidence="4" key="1">
    <citation type="journal article" date="2018" name="Nat. Biotechnol.">
        <title>A standardized bacterial taxonomy based on genome phylogeny substantially revises the tree of life.</title>
        <authorList>
            <person name="Parks D.H."/>
            <person name="Chuvochina M."/>
            <person name="Waite D.W."/>
            <person name="Rinke C."/>
            <person name="Skarshewski A."/>
            <person name="Chaumeil P.A."/>
            <person name="Hugenholtz P."/>
        </authorList>
    </citation>
    <scope>NUCLEOTIDE SEQUENCE [LARGE SCALE GENOMIC DNA]</scope>
    <source>
        <strain evidence="4">UBA11284</strain>
    </source>
</reference>
<name>A0A3D0KGE2_9GAMM</name>
<dbReference type="GO" id="GO:0006633">
    <property type="term" value="P:fatty acid biosynthetic process"/>
    <property type="evidence" value="ECO:0007669"/>
    <property type="project" value="TreeGrafter"/>
</dbReference>
<evidence type="ECO:0000259" key="3">
    <source>
        <dbReference type="Pfam" id="PF00501"/>
    </source>
</evidence>
<protein>
    <recommendedName>
        <fullName evidence="3">AMP-dependent synthetase/ligase domain-containing protein</fullName>
    </recommendedName>
</protein>
<dbReference type="AlphaFoldDB" id="A0A3D0KGE2"/>
<dbReference type="Gene3D" id="3.40.50.12780">
    <property type="entry name" value="N-terminal domain of ligase-like"/>
    <property type="match status" value="1"/>
</dbReference>
<comment type="similarity">
    <text evidence="1">Belongs to the ATP-dependent AMP-binding enzyme family.</text>
</comment>
<dbReference type="PROSITE" id="PS00455">
    <property type="entry name" value="AMP_BINDING"/>
    <property type="match status" value="1"/>
</dbReference>
<dbReference type="GO" id="GO:0005886">
    <property type="term" value="C:plasma membrane"/>
    <property type="evidence" value="ECO:0007669"/>
    <property type="project" value="TreeGrafter"/>
</dbReference>
<keyword evidence="2" id="KW-0472">Membrane</keyword>
<dbReference type="InterPro" id="IPR020845">
    <property type="entry name" value="AMP-binding_CS"/>
</dbReference>
<comment type="caution">
    <text evidence="4">The sequence shown here is derived from an EMBL/GenBank/DDBJ whole genome shotgun (WGS) entry which is preliminary data.</text>
</comment>
<feature type="domain" description="AMP-dependent synthetase/ligase" evidence="3">
    <location>
        <begin position="22"/>
        <end position="190"/>
    </location>
</feature>
<feature type="transmembrane region" description="Helical" evidence="2">
    <location>
        <begin position="71"/>
        <end position="90"/>
    </location>
</feature>
<dbReference type="EMBL" id="DOTR01000055">
    <property type="protein sequence ID" value="HCA02642.1"/>
    <property type="molecule type" value="Genomic_DNA"/>
</dbReference>
<dbReference type="InterPro" id="IPR000873">
    <property type="entry name" value="AMP-dep_synth/lig_dom"/>
</dbReference>
<keyword evidence="2" id="KW-0812">Transmembrane</keyword>
<dbReference type="Pfam" id="PF00501">
    <property type="entry name" value="AMP-binding"/>
    <property type="match status" value="1"/>
</dbReference>
<sequence length="211" mass="23503">MKDSRPSWVQMTLLARFDDCSDDVAIRDCTSDRHQEYRYGELSRKVFSISGQLRPFYGERALLLLPGDSQFVFGFLACVISGVTAVPVNLPGVQRLRRVRLMLEHILQDCQPRVILALSSSKAELERMGWHQNRTVIYLDQIAGNAPGIDLKAIRAASGPILLQYSSGSTGKPKAVCNHDDNIHHHHQLMTGMHPTMAGIEPATFGFGGRF</sequence>
<dbReference type="GO" id="GO:0070566">
    <property type="term" value="F:adenylyltransferase activity"/>
    <property type="evidence" value="ECO:0007669"/>
    <property type="project" value="TreeGrafter"/>
</dbReference>